<protein>
    <recommendedName>
        <fullName evidence="5">Ribosomal RNA large subunit methyltransferase H</fullName>
        <ecNumber evidence="5">2.1.1.177</ecNumber>
    </recommendedName>
    <alternativeName>
        <fullName evidence="5">23S rRNA (pseudouridine1915-N3)-methyltransferase</fullName>
    </alternativeName>
    <alternativeName>
        <fullName evidence="5">23S rRNA m3Psi1915 methyltransferase</fullName>
    </alternativeName>
    <alternativeName>
        <fullName evidence="5">rRNA (pseudouridine-N3-)-methyltransferase RlmH</fullName>
    </alternativeName>
</protein>
<dbReference type="InterPro" id="IPR029026">
    <property type="entry name" value="tRNA_m1G_MTases_N"/>
</dbReference>
<dbReference type="Gene3D" id="3.40.1280.10">
    <property type="match status" value="1"/>
</dbReference>
<dbReference type="NCBIfam" id="NF000986">
    <property type="entry name" value="PRK00103.1-4"/>
    <property type="match status" value="1"/>
</dbReference>
<dbReference type="SUPFAM" id="SSF75217">
    <property type="entry name" value="alpha/beta knot"/>
    <property type="match status" value="1"/>
</dbReference>
<dbReference type="PANTHER" id="PTHR33603:SF1">
    <property type="entry name" value="RIBOSOMAL RNA LARGE SUBUNIT METHYLTRANSFERASE H"/>
    <property type="match status" value="1"/>
</dbReference>
<dbReference type="InterPro" id="IPR029028">
    <property type="entry name" value="Alpha/beta_knot_MTases"/>
</dbReference>
<dbReference type="PANTHER" id="PTHR33603">
    <property type="entry name" value="METHYLTRANSFERASE"/>
    <property type="match status" value="1"/>
</dbReference>
<evidence type="ECO:0000313" key="6">
    <source>
        <dbReference type="EMBL" id="UZE95523.1"/>
    </source>
</evidence>
<keyword evidence="7" id="KW-1185">Reference proteome</keyword>
<gene>
    <name evidence="5 6" type="primary">rlmH</name>
    <name evidence="6" type="ORF">NKI27_15850</name>
</gene>
<dbReference type="PIRSF" id="PIRSF004505">
    <property type="entry name" value="MT_bac"/>
    <property type="match status" value="1"/>
</dbReference>
<dbReference type="NCBIfam" id="TIGR00246">
    <property type="entry name" value="tRNA_RlmH_YbeA"/>
    <property type="match status" value="1"/>
</dbReference>
<evidence type="ECO:0000256" key="2">
    <source>
        <dbReference type="ARBA" id="ARBA00022679"/>
    </source>
</evidence>
<keyword evidence="1 5" id="KW-0489">Methyltransferase</keyword>
<feature type="binding site" evidence="5">
    <location>
        <begin position="123"/>
        <end position="128"/>
    </location>
    <ligand>
        <name>S-adenosyl-L-methionine</name>
        <dbReference type="ChEBI" id="CHEBI:59789"/>
    </ligand>
</feature>
<dbReference type="NCBIfam" id="NF000984">
    <property type="entry name" value="PRK00103.1-1"/>
    <property type="match status" value="1"/>
</dbReference>
<comment type="similarity">
    <text evidence="4 5">Belongs to the RNA methyltransferase RlmH family.</text>
</comment>
<comment type="catalytic activity">
    <reaction evidence="5">
        <text>pseudouridine(1915) in 23S rRNA + S-adenosyl-L-methionine = N(3)-methylpseudouridine(1915) in 23S rRNA + S-adenosyl-L-homocysteine + H(+)</text>
        <dbReference type="Rhea" id="RHEA:42752"/>
        <dbReference type="Rhea" id="RHEA-COMP:10221"/>
        <dbReference type="Rhea" id="RHEA-COMP:10222"/>
        <dbReference type="ChEBI" id="CHEBI:15378"/>
        <dbReference type="ChEBI" id="CHEBI:57856"/>
        <dbReference type="ChEBI" id="CHEBI:59789"/>
        <dbReference type="ChEBI" id="CHEBI:65314"/>
        <dbReference type="ChEBI" id="CHEBI:74486"/>
        <dbReference type="EC" id="2.1.1.177"/>
    </reaction>
</comment>
<dbReference type="EC" id="2.1.1.177" evidence="5"/>
<evidence type="ECO:0000256" key="1">
    <source>
        <dbReference type="ARBA" id="ARBA00022603"/>
    </source>
</evidence>
<dbReference type="Pfam" id="PF02590">
    <property type="entry name" value="SPOUT_MTase"/>
    <property type="match status" value="1"/>
</dbReference>
<accession>A0ABY6N0A8</accession>
<dbReference type="InterPro" id="IPR003742">
    <property type="entry name" value="RlmH-like"/>
</dbReference>
<reference evidence="6" key="1">
    <citation type="submission" date="2022-06" db="EMBL/GenBank/DDBJ databases">
        <title>Alkalimarinus sp. nov., isolated from gut of a Alitta virens.</title>
        <authorList>
            <person name="Yang A.I."/>
            <person name="Shin N.-R."/>
        </authorList>
    </citation>
    <scope>NUCLEOTIDE SEQUENCE</scope>
    <source>
        <strain evidence="6">A2M4</strain>
    </source>
</reference>
<keyword evidence="5" id="KW-0963">Cytoplasm</keyword>
<dbReference type="GO" id="GO:0008168">
    <property type="term" value="F:methyltransferase activity"/>
    <property type="evidence" value="ECO:0007669"/>
    <property type="project" value="UniProtKB-KW"/>
</dbReference>
<dbReference type="CDD" id="cd18081">
    <property type="entry name" value="RlmH-like"/>
    <property type="match status" value="1"/>
</dbReference>
<dbReference type="Proteomes" id="UP001163739">
    <property type="component" value="Chromosome"/>
</dbReference>
<name>A0ABY6N0A8_9ALTE</name>
<evidence type="ECO:0000256" key="5">
    <source>
        <dbReference type="HAMAP-Rule" id="MF_00658"/>
    </source>
</evidence>
<dbReference type="RefSeq" id="WP_265047011.1">
    <property type="nucleotide sequence ID" value="NZ_CP100390.1"/>
</dbReference>
<evidence type="ECO:0000313" key="7">
    <source>
        <dbReference type="Proteomes" id="UP001163739"/>
    </source>
</evidence>
<evidence type="ECO:0000256" key="3">
    <source>
        <dbReference type="ARBA" id="ARBA00022691"/>
    </source>
</evidence>
<sequence length="156" mass="17743">MKIKLIAVGTRMPSWVSEGYNEYSRRMPAEFSLELIEIPLGQRGKNADIDRIIKREGEQMLASVESSDYVLALEVNGRNWTTEKLAKQAEVWQMAGRNVALLVGGPDGLSDSCRARADQQWSLSPLTLPHPLVRVLLAEQLYRAWSITRNHPYHRQ</sequence>
<evidence type="ECO:0000256" key="4">
    <source>
        <dbReference type="ARBA" id="ARBA00038303"/>
    </source>
</evidence>
<proteinExistence type="inferred from homology"/>
<organism evidence="6 7">
    <name type="scientific">Alkalimarinus alittae</name>
    <dbReference type="NCBI Taxonomy" id="2961619"/>
    <lineage>
        <taxon>Bacteria</taxon>
        <taxon>Pseudomonadati</taxon>
        <taxon>Pseudomonadota</taxon>
        <taxon>Gammaproteobacteria</taxon>
        <taxon>Alteromonadales</taxon>
        <taxon>Alteromonadaceae</taxon>
        <taxon>Alkalimarinus</taxon>
    </lineage>
</organism>
<dbReference type="GO" id="GO:0032259">
    <property type="term" value="P:methylation"/>
    <property type="evidence" value="ECO:0007669"/>
    <property type="project" value="UniProtKB-KW"/>
</dbReference>
<keyword evidence="2 5" id="KW-0808">Transferase</keyword>
<comment type="subunit">
    <text evidence="5">Homodimer.</text>
</comment>
<comment type="function">
    <text evidence="5">Specifically methylates the pseudouridine at position 1915 (m3Psi1915) in 23S rRNA.</text>
</comment>
<dbReference type="EMBL" id="CP100390">
    <property type="protein sequence ID" value="UZE95523.1"/>
    <property type="molecule type" value="Genomic_DNA"/>
</dbReference>
<keyword evidence="3 5" id="KW-0949">S-adenosyl-L-methionine</keyword>
<dbReference type="HAMAP" id="MF_00658">
    <property type="entry name" value="23SrRNA_methyltr_H"/>
    <property type="match status" value="1"/>
</dbReference>
<keyword evidence="5" id="KW-0698">rRNA processing</keyword>
<feature type="binding site" evidence="5">
    <location>
        <position position="104"/>
    </location>
    <ligand>
        <name>S-adenosyl-L-methionine</name>
        <dbReference type="ChEBI" id="CHEBI:59789"/>
    </ligand>
</feature>
<comment type="subcellular location">
    <subcellularLocation>
        <location evidence="5">Cytoplasm</location>
    </subcellularLocation>
</comment>
<feature type="binding site" evidence="5">
    <location>
        <position position="73"/>
    </location>
    <ligand>
        <name>S-adenosyl-L-methionine</name>
        <dbReference type="ChEBI" id="CHEBI:59789"/>
    </ligand>
</feature>